<keyword evidence="2" id="KW-0813">Transport</keyword>
<evidence type="ECO:0000256" key="3">
    <source>
        <dbReference type="ARBA" id="ARBA00022475"/>
    </source>
</evidence>
<evidence type="ECO:0000256" key="4">
    <source>
        <dbReference type="ARBA" id="ARBA00022692"/>
    </source>
</evidence>
<dbReference type="PANTHER" id="PTHR42982">
    <property type="entry name" value="SEC-INDEPENDENT PROTEIN TRANSLOCASE PROTEIN TATA"/>
    <property type="match status" value="1"/>
</dbReference>
<dbReference type="InterPro" id="IPR003369">
    <property type="entry name" value="TatA/B/E"/>
</dbReference>
<dbReference type="Gene3D" id="1.20.5.3310">
    <property type="match status" value="1"/>
</dbReference>
<proteinExistence type="inferred from homology"/>
<protein>
    <submittedName>
        <fullName evidence="9">Twin-arginine translocation protein TatA</fullName>
    </submittedName>
</protein>
<dbReference type="PRINTS" id="PR01506">
    <property type="entry name" value="TATBPROTEIN"/>
</dbReference>
<keyword evidence="6" id="KW-1133">Transmembrane helix</keyword>
<evidence type="ECO:0000256" key="2">
    <source>
        <dbReference type="ARBA" id="ARBA00022448"/>
    </source>
</evidence>
<dbReference type="Pfam" id="PF02416">
    <property type="entry name" value="TatA_B_E"/>
    <property type="match status" value="1"/>
</dbReference>
<dbReference type="GO" id="GO:0043953">
    <property type="term" value="P:protein transport by the Tat complex"/>
    <property type="evidence" value="ECO:0007669"/>
    <property type="project" value="InterPro"/>
</dbReference>
<keyword evidence="3" id="KW-1003">Cell membrane</keyword>
<dbReference type="InterPro" id="IPR006312">
    <property type="entry name" value="TatA/E"/>
</dbReference>
<evidence type="ECO:0000256" key="6">
    <source>
        <dbReference type="ARBA" id="ARBA00022989"/>
    </source>
</evidence>
<keyword evidence="7" id="KW-0811">Translocation</keyword>
<organism evidence="9">
    <name type="scientific">hydrothermal vent metagenome</name>
    <dbReference type="NCBI Taxonomy" id="652676"/>
    <lineage>
        <taxon>unclassified sequences</taxon>
        <taxon>metagenomes</taxon>
        <taxon>ecological metagenomes</taxon>
    </lineage>
</organism>
<name>A0A3B0TTB7_9ZZZZ</name>
<accession>A0A3B0TTB7</accession>
<evidence type="ECO:0000313" key="9">
    <source>
        <dbReference type="EMBL" id="VAW19960.1"/>
    </source>
</evidence>
<dbReference type="EMBL" id="UOEN01000516">
    <property type="protein sequence ID" value="VAW19960.1"/>
    <property type="molecule type" value="Genomic_DNA"/>
</dbReference>
<dbReference type="AlphaFoldDB" id="A0A3B0TTB7"/>
<keyword evidence="4" id="KW-0812">Transmembrane</keyword>
<evidence type="ECO:0000256" key="7">
    <source>
        <dbReference type="ARBA" id="ARBA00023010"/>
    </source>
</evidence>
<gene>
    <name evidence="9" type="ORF">MNBD_BACTEROID05-750</name>
</gene>
<evidence type="ECO:0000256" key="8">
    <source>
        <dbReference type="ARBA" id="ARBA00023136"/>
    </source>
</evidence>
<reference evidence="9" key="1">
    <citation type="submission" date="2018-06" db="EMBL/GenBank/DDBJ databases">
        <authorList>
            <person name="Zhirakovskaya E."/>
        </authorList>
    </citation>
    <scope>NUCLEOTIDE SEQUENCE</scope>
</reference>
<dbReference type="PANTHER" id="PTHR42982:SF1">
    <property type="entry name" value="SEC-INDEPENDENT PROTEIN TRANSLOCASE PROTEIN TATA"/>
    <property type="match status" value="1"/>
</dbReference>
<keyword evidence="5" id="KW-0653">Protein transport</keyword>
<dbReference type="GO" id="GO:0005886">
    <property type="term" value="C:plasma membrane"/>
    <property type="evidence" value="ECO:0007669"/>
    <property type="project" value="UniProtKB-SubCell"/>
</dbReference>
<dbReference type="NCBIfam" id="TIGR01411">
    <property type="entry name" value="tatAE"/>
    <property type="match status" value="1"/>
</dbReference>
<evidence type="ECO:0000256" key="5">
    <source>
        <dbReference type="ARBA" id="ARBA00022927"/>
    </source>
</evidence>
<dbReference type="HAMAP" id="MF_00236">
    <property type="entry name" value="TatA_E"/>
    <property type="match status" value="1"/>
</dbReference>
<keyword evidence="8" id="KW-0472">Membrane</keyword>
<comment type="subcellular location">
    <subcellularLocation>
        <location evidence="1">Cell membrane</location>
        <topology evidence="1">Single-pass membrane protein</topology>
    </subcellularLocation>
</comment>
<evidence type="ECO:0000256" key="1">
    <source>
        <dbReference type="ARBA" id="ARBA00004162"/>
    </source>
</evidence>
<sequence length="63" mass="6866">MFGLGLPELIVIFFVILLLFGAKSLPEVAKGLGQAIKVFKKEADGINEELKADPKDEKNEPPV</sequence>